<dbReference type="AlphaFoldDB" id="G7ZX03"/>
<keyword evidence="4" id="KW-1185">Reference proteome</keyword>
<evidence type="ECO:0000313" key="3">
    <source>
        <dbReference type="EnsemblPlants" id="KEH19698"/>
    </source>
</evidence>
<dbReference type="EMBL" id="CM001224">
    <property type="protein sequence ID" value="KEH19698.1"/>
    <property type="molecule type" value="Genomic_DNA"/>
</dbReference>
<accession>G7ZX03</accession>
<name>G7ZX03_MEDTR</name>
<evidence type="ECO:0000313" key="4">
    <source>
        <dbReference type="Proteomes" id="UP000002051"/>
    </source>
</evidence>
<reference evidence="3" key="3">
    <citation type="submission" date="2015-04" db="UniProtKB">
        <authorList>
            <consortium name="EnsemblPlants"/>
        </authorList>
    </citation>
    <scope>IDENTIFICATION</scope>
    <source>
        <strain evidence="3">cv. Jemalong A17</strain>
    </source>
</reference>
<reference evidence="2 4" key="1">
    <citation type="journal article" date="2011" name="Nature">
        <title>The Medicago genome provides insight into the evolution of rhizobial symbioses.</title>
        <authorList>
            <person name="Young N.D."/>
            <person name="Debelle F."/>
            <person name="Oldroyd G.E."/>
            <person name="Geurts R."/>
            <person name="Cannon S.B."/>
            <person name="Udvardi M.K."/>
            <person name="Benedito V.A."/>
            <person name="Mayer K.F."/>
            <person name="Gouzy J."/>
            <person name="Schoof H."/>
            <person name="Van de Peer Y."/>
            <person name="Proost S."/>
            <person name="Cook D.R."/>
            <person name="Meyers B.C."/>
            <person name="Spannagl M."/>
            <person name="Cheung F."/>
            <person name="De Mita S."/>
            <person name="Krishnakumar V."/>
            <person name="Gundlach H."/>
            <person name="Zhou S."/>
            <person name="Mudge J."/>
            <person name="Bharti A.K."/>
            <person name="Murray J.D."/>
            <person name="Naoumkina M.A."/>
            <person name="Rosen B."/>
            <person name="Silverstein K.A."/>
            <person name="Tang H."/>
            <person name="Rombauts S."/>
            <person name="Zhao P.X."/>
            <person name="Zhou P."/>
            <person name="Barbe V."/>
            <person name="Bardou P."/>
            <person name="Bechner M."/>
            <person name="Bellec A."/>
            <person name="Berger A."/>
            <person name="Berges H."/>
            <person name="Bidwell S."/>
            <person name="Bisseling T."/>
            <person name="Choisne N."/>
            <person name="Couloux A."/>
            <person name="Denny R."/>
            <person name="Deshpande S."/>
            <person name="Dai X."/>
            <person name="Doyle J.J."/>
            <person name="Dudez A.M."/>
            <person name="Farmer A.D."/>
            <person name="Fouteau S."/>
            <person name="Franken C."/>
            <person name="Gibelin C."/>
            <person name="Gish J."/>
            <person name="Goldstein S."/>
            <person name="Gonzalez A.J."/>
            <person name="Green P.J."/>
            <person name="Hallab A."/>
            <person name="Hartog M."/>
            <person name="Hua A."/>
            <person name="Humphray S.J."/>
            <person name="Jeong D.H."/>
            <person name="Jing Y."/>
            <person name="Jocker A."/>
            <person name="Kenton S.M."/>
            <person name="Kim D.J."/>
            <person name="Klee K."/>
            <person name="Lai H."/>
            <person name="Lang C."/>
            <person name="Lin S."/>
            <person name="Macmil S.L."/>
            <person name="Magdelenat G."/>
            <person name="Matthews L."/>
            <person name="McCorrison J."/>
            <person name="Monaghan E.L."/>
            <person name="Mun J.H."/>
            <person name="Najar F.Z."/>
            <person name="Nicholson C."/>
            <person name="Noirot C."/>
            <person name="O'Bleness M."/>
            <person name="Paule C.R."/>
            <person name="Poulain J."/>
            <person name="Prion F."/>
            <person name="Qin B."/>
            <person name="Qu C."/>
            <person name="Retzel E.F."/>
            <person name="Riddle C."/>
            <person name="Sallet E."/>
            <person name="Samain S."/>
            <person name="Samson N."/>
            <person name="Sanders I."/>
            <person name="Saurat O."/>
            <person name="Scarpelli C."/>
            <person name="Schiex T."/>
            <person name="Segurens B."/>
            <person name="Severin A.J."/>
            <person name="Sherrier D.J."/>
            <person name="Shi R."/>
            <person name="Sims S."/>
            <person name="Singer S.R."/>
            <person name="Sinharoy S."/>
            <person name="Sterck L."/>
            <person name="Viollet A."/>
            <person name="Wang B.B."/>
            <person name="Wang K."/>
            <person name="Wang M."/>
            <person name="Wang X."/>
            <person name="Warfsmann J."/>
            <person name="Weissenbach J."/>
            <person name="White D.D."/>
            <person name="White J.D."/>
            <person name="Wiley G.B."/>
            <person name="Wincker P."/>
            <person name="Xing Y."/>
            <person name="Yang L."/>
            <person name="Yao Z."/>
            <person name="Ying F."/>
            <person name="Zhai J."/>
            <person name="Zhou L."/>
            <person name="Zuber A."/>
            <person name="Denarie J."/>
            <person name="Dixon R.A."/>
            <person name="May G.D."/>
            <person name="Schwartz D.C."/>
            <person name="Rogers J."/>
            <person name="Quetier F."/>
            <person name="Town C.D."/>
            <person name="Roe B.A."/>
        </authorList>
    </citation>
    <scope>NUCLEOTIDE SEQUENCE [LARGE SCALE GENOMIC DNA]</scope>
    <source>
        <strain evidence="2">A17</strain>
        <strain evidence="3 4">cv. Jemalong A17</strain>
    </source>
</reference>
<keyword evidence="1 2" id="KW-0812">Transmembrane</keyword>
<gene>
    <name evidence="2" type="ordered locus">MTR_8g466860</name>
</gene>
<keyword evidence="1" id="KW-0472">Membrane</keyword>
<reference evidence="2 4" key="2">
    <citation type="journal article" date="2014" name="BMC Genomics">
        <title>An improved genome release (version Mt4.0) for the model legume Medicago truncatula.</title>
        <authorList>
            <person name="Tang H."/>
            <person name="Krishnakumar V."/>
            <person name="Bidwell S."/>
            <person name="Rosen B."/>
            <person name="Chan A."/>
            <person name="Zhou S."/>
            <person name="Gentzbittel L."/>
            <person name="Childs K.L."/>
            <person name="Yandell M."/>
            <person name="Gundlach H."/>
            <person name="Mayer K.F."/>
            <person name="Schwartz D.C."/>
            <person name="Town C.D."/>
        </authorList>
    </citation>
    <scope>GENOME REANNOTATION</scope>
    <source>
        <strain evidence="2">A17</strain>
        <strain evidence="3 4">cv. Jemalong A17</strain>
    </source>
</reference>
<feature type="transmembrane region" description="Helical" evidence="1">
    <location>
        <begin position="53"/>
        <end position="75"/>
    </location>
</feature>
<dbReference type="EnsemblPlants" id="KEH19698">
    <property type="protein sequence ID" value="KEH19698"/>
    <property type="gene ID" value="MTR_8g466860"/>
</dbReference>
<keyword evidence="1" id="KW-1133">Transmembrane helix</keyword>
<dbReference type="Proteomes" id="UP000002051">
    <property type="component" value="Chromosome 8"/>
</dbReference>
<evidence type="ECO:0000256" key="1">
    <source>
        <dbReference type="SAM" id="Phobius"/>
    </source>
</evidence>
<organism evidence="3">
    <name type="scientific">Medicago truncatula</name>
    <name type="common">Barrel medic</name>
    <name type="synonym">Medicago tribuloides</name>
    <dbReference type="NCBI Taxonomy" id="3880"/>
    <lineage>
        <taxon>Eukaryota</taxon>
        <taxon>Viridiplantae</taxon>
        <taxon>Streptophyta</taxon>
        <taxon>Embryophyta</taxon>
        <taxon>Tracheophyta</taxon>
        <taxon>Spermatophyta</taxon>
        <taxon>Magnoliopsida</taxon>
        <taxon>eudicotyledons</taxon>
        <taxon>Gunneridae</taxon>
        <taxon>Pentapetalae</taxon>
        <taxon>rosids</taxon>
        <taxon>fabids</taxon>
        <taxon>Fabales</taxon>
        <taxon>Fabaceae</taxon>
        <taxon>Papilionoideae</taxon>
        <taxon>50 kb inversion clade</taxon>
        <taxon>NPAAA clade</taxon>
        <taxon>Hologalegina</taxon>
        <taxon>IRL clade</taxon>
        <taxon>Trifolieae</taxon>
        <taxon>Medicago</taxon>
    </lineage>
</organism>
<proteinExistence type="predicted"/>
<dbReference type="PaxDb" id="3880-AES83741"/>
<dbReference type="HOGENOM" id="CLU_2007347_0_0_1"/>
<feature type="transmembrane region" description="Helical" evidence="1">
    <location>
        <begin position="13"/>
        <end position="32"/>
    </location>
</feature>
<sequence length="124" mass="14206">MVSERNDDGLLNYFTPSCGFVPNPSLLSIFFFKLMWEKSSFTTLCLQSACHTCLPYLLFIGFLWSLSYILCLGTADCCANNEWLQRLYSIRESLIPVYNRSDFFAGMNAIQRSESINSIKNIDN</sequence>
<evidence type="ECO:0000313" key="2">
    <source>
        <dbReference type="EMBL" id="KEH19698.1"/>
    </source>
</evidence>
<protein>
    <submittedName>
        <fullName evidence="2">Transmembrane protein, putative</fullName>
    </submittedName>
</protein>